<feature type="transmembrane region" description="Helical" evidence="10">
    <location>
        <begin position="254"/>
        <end position="272"/>
    </location>
</feature>
<feature type="transmembrane region" description="Helical" evidence="10">
    <location>
        <begin position="196"/>
        <end position="220"/>
    </location>
</feature>
<evidence type="ECO:0000256" key="9">
    <source>
        <dbReference type="SAM" id="MobiDB-lite"/>
    </source>
</evidence>
<comment type="subcellular location">
    <subcellularLocation>
        <location evidence="1">Membrane</location>
        <topology evidence="1">Multi-pass membrane protein</topology>
    </subcellularLocation>
</comment>
<keyword evidence="8 10" id="KW-0472">Membrane</keyword>
<feature type="transmembrane region" description="Helical" evidence="10">
    <location>
        <begin position="604"/>
        <end position="626"/>
    </location>
</feature>
<evidence type="ECO:0000256" key="6">
    <source>
        <dbReference type="ARBA" id="ARBA00022927"/>
    </source>
</evidence>
<evidence type="ECO:0000256" key="5">
    <source>
        <dbReference type="ARBA" id="ARBA00022856"/>
    </source>
</evidence>
<keyword evidence="5" id="KW-0571">Peptide transport</keyword>
<feature type="transmembrane region" description="Helical" evidence="10">
    <location>
        <begin position="672"/>
        <end position="694"/>
    </location>
</feature>
<evidence type="ECO:0000256" key="8">
    <source>
        <dbReference type="ARBA" id="ARBA00023136"/>
    </source>
</evidence>
<dbReference type="PANTHER" id="PTHR22601">
    <property type="entry name" value="ISP4 LIKE PROTEIN"/>
    <property type="match status" value="1"/>
</dbReference>
<feature type="transmembrane region" description="Helical" evidence="10">
    <location>
        <begin position="749"/>
        <end position="771"/>
    </location>
</feature>
<sequence>MEKRPGFPRADTDHHGASILNPSSKDPDGKNTYESSDKDAKSGPCINQHTNDEVPAYEKDDFAEGESAPVETALDVVTKIVHVEDDQSLNPITFRTIFLGTGLSIFGSVLQEIFYFKPQTIFVSIVFLTVIAYVLGDLLALVIPRKGFLKYLNPGPFNSKEHAAITIMASAASQSALSTEALAAQQLYYGGYPSKAAGIFITLSSQLLGFGVAGLLRSIIVHPTKMIWPITLPVSTLLETIHRDRAETKHRMRVWYIVFFALFFWEILPEYVFPLTAGVSVFCLADQHSMVFTHLFGGASGNEGLGALSLGLDWNYIAAFFSPLWYPLQTTVNANIGIFGCYILFMGIYYGNIWRSQQFPFLSQSLYNISSDGFNYNVYNQSLILNDKFEIDFDQLDVQGTPWLTGSYLGYLITSNCGMTATIVYMVLWNRDDLKSAWSWCSFSNLKKLGNPRAILAMATETREERNARIQDDPDVDPHYKLMMRNGYKEVPRWWWLAILISSFIVGLVCLYVMKSTLPWWGFIIAIAFTFLFTLFFGAQQGLTGFGFNLQPICQMLAGYMFPGRPLANFYFTCFTYNTTVQSSLLAKDLRLAQYTHLSPVVTFWLQCAGCVVGALMNWVMMITIVQNQAPALLDIESVSVWSGQNVQQFNSLAIAWSIAPKMFSVGAKYEWVTLAFLIGFIVPVPFYIMYRITGNKGWGYLNPSIILWFMGNLFVGVNSSFTTFFLCAYFSQFYLRRKHPEFFVKYNYLISAAMDGGTQVMVFILTFAVAGGSGVAHPMPVWAGAPDQSLHNNDWCKKDPGTVA</sequence>
<organism evidence="11 12">
    <name type="scientific">Acrodontium crateriforme</name>
    <dbReference type="NCBI Taxonomy" id="150365"/>
    <lineage>
        <taxon>Eukaryota</taxon>
        <taxon>Fungi</taxon>
        <taxon>Dikarya</taxon>
        <taxon>Ascomycota</taxon>
        <taxon>Pezizomycotina</taxon>
        <taxon>Dothideomycetes</taxon>
        <taxon>Dothideomycetidae</taxon>
        <taxon>Mycosphaerellales</taxon>
        <taxon>Teratosphaeriaceae</taxon>
        <taxon>Acrodontium</taxon>
    </lineage>
</organism>
<keyword evidence="6" id="KW-0653">Protein transport</keyword>
<feature type="region of interest" description="Disordered" evidence="9">
    <location>
        <begin position="1"/>
        <end position="51"/>
    </location>
</feature>
<dbReference type="Pfam" id="PF03169">
    <property type="entry name" value="OPT"/>
    <property type="match status" value="1"/>
</dbReference>
<dbReference type="InterPro" id="IPR004813">
    <property type="entry name" value="OPT"/>
</dbReference>
<evidence type="ECO:0000256" key="2">
    <source>
        <dbReference type="ARBA" id="ARBA00008807"/>
    </source>
</evidence>
<keyword evidence="12" id="KW-1185">Reference proteome</keyword>
<gene>
    <name evidence="11" type="ORF">R9X50_00103700</name>
</gene>
<dbReference type="InterPro" id="IPR004648">
    <property type="entry name" value="Oligpept_transpt"/>
</dbReference>
<name>A0AAQ3LZZ5_9PEZI</name>
<evidence type="ECO:0008006" key="13">
    <source>
        <dbReference type="Google" id="ProtNLM"/>
    </source>
</evidence>
<keyword evidence="7 10" id="KW-1133">Transmembrane helix</keyword>
<dbReference type="EMBL" id="CP138581">
    <property type="protein sequence ID" value="WPG98249.1"/>
    <property type="molecule type" value="Genomic_DNA"/>
</dbReference>
<dbReference type="NCBIfam" id="TIGR00728">
    <property type="entry name" value="OPT_sfam"/>
    <property type="match status" value="1"/>
</dbReference>
<dbReference type="GO" id="GO:0035673">
    <property type="term" value="F:oligopeptide transmembrane transporter activity"/>
    <property type="evidence" value="ECO:0007669"/>
    <property type="project" value="InterPro"/>
</dbReference>
<protein>
    <recommendedName>
        <fullName evidence="13">OPT superfamily oligopeptide transporter</fullName>
    </recommendedName>
</protein>
<dbReference type="GO" id="GO:0016020">
    <property type="term" value="C:membrane"/>
    <property type="evidence" value="ECO:0007669"/>
    <property type="project" value="UniProtKB-SubCell"/>
</dbReference>
<evidence type="ECO:0000256" key="1">
    <source>
        <dbReference type="ARBA" id="ARBA00004141"/>
    </source>
</evidence>
<accession>A0AAQ3LZZ5</accession>
<feature type="transmembrane region" description="Helical" evidence="10">
    <location>
        <begin position="706"/>
        <end position="728"/>
    </location>
</feature>
<feature type="transmembrane region" description="Helical" evidence="10">
    <location>
        <begin position="121"/>
        <end position="143"/>
    </location>
</feature>
<feature type="compositionally biased region" description="Basic and acidic residues" evidence="9">
    <location>
        <begin position="1"/>
        <end position="16"/>
    </location>
</feature>
<evidence type="ECO:0000313" key="12">
    <source>
        <dbReference type="Proteomes" id="UP001303373"/>
    </source>
</evidence>
<keyword evidence="4 10" id="KW-0812">Transmembrane</keyword>
<dbReference type="Proteomes" id="UP001303373">
    <property type="component" value="Chromosome 2"/>
</dbReference>
<evidence type="ECO:0000256" key="10">
    <source>
        <dbReference type="SAM" id="Phobius"/>
    </source>
</evidence>
<evidence type="ECO:0000313" key="11">
    <source>
        <dbReference type="EMBL" id="WPG98249.1"/>
    </source>
</evidence>
<evidence type="ECO:0000256" key="7">
    <source>
        <dbReference type="ARBA" id="ARBA00022989"/>
    </source>
</evidence>
<keyword evidence="3" id="KW-0813">Transport</keyword>
<feature type="transmembrane region" description="Helical" evidence="10">
    <location>
        <begin position="494"/>
        <end position="514"/>
    </location>
</feature>
<evidence type="ECO:0000256" key="4">
    <source>
        <dbReference type="ARBA" id="ARBA00022692"/>
    </source>
</evidence>
<evidence type="ECO:0000256" key="3">
    <source>
        <dbReference type="ARBA" id="ARBA00022448"/>
    </source>
</evidence>
<feature type="transmembrane region" description="Helical" evidence="10">
    <location>
        <begin position="332"/>
        <end position="351"/>
    </location>
</feature>
<feature type="compositionally biased region" description="Basic and acidic residues" evidence="9">
    <location>
        <begin position="25"/>
        <end position="41"/>
    </location>
</feature>
<feature type="transmembrane region" description="Helical" evidence="10">
    <location>
        <begin position="520"/>
        <end position="539"/>
    </location>
</feature>
<dbReference type="AlphaFoldDB" id="A0AAQ3LZZ5"/>
<comment type="similarity">
    <text evidence="2">Belongs to the oligopeptide OPT transporter family.</text>
</comment>
<reference evidence="11 12" key="1">
    <citation type="submission" date="2023-11" db="EMBL/GenBank/DDBJ databases">
        <title>An acidophilic fungus is an integral part of prey digestion in a carnivorous sundew plant.</title>
        <authorList>
            <person name="Tsai I.J."/>
        </authorList>
    </citation>
    <scope>NUCLEOTIDE SEQUENCE [LARGE SCALE GENOMIC DNA]</scope>
    <source>
        <strain evidence="11">169a</strain>
    </source>
</reference>
<feature type="transmembrane region" description="Helical" evidence="10">
    <location>
        <begin position="408"/>
        <end position="428"/>
    </location>
</feature>
<feature type="transmembrane region" description="Helical" evidence="10">
    <location>
        <begin position="97"/>
        <end position="115"/>
    </location>
</feature>
<proteinExistence type="inferred from homology"/>
<dbReference type="GO" id="GO:0015031">
    <property type="term" value="P:protein transport"/>
    <property type="evidence" value="ECO:0007669"/>
    <property type="project" value="UniProtKB-KW"/>
</dbReference>